<comment type="caution">
    <text evidence="2">The sequence shown here is derived from an EMBL/GenBank/DDBJ whole genome shotgun (WGS) entry which is preliminary data.</text>
</comment>
<proteinExistence type="predicted"/>
<gene>
    <name evidence="2" type="ORF">SGL43_06453</name>
</gene>
<dbReference type="Proteomes" id="UP001154015">
    <property type="component" value="Unassembled WGS sequence"/>
</dbReference>
<evidence type="ECO:0000313" key="2">
    <source>
        <dbReference type="EMBL" id="CAH9419398.1"/>
    </source>
</evidence>
<keyword evidence="3" id="KW-1185">Reference proteome</keyword>
<dbReference type="EMBL" id="CAKXYP010000024">
    <property type="protein sequence ID" value="CAH9419398.1"/>
    <property type="molecule type" value="Genomic_DNA"/>
</dbReference>
<sequence>MAARRLGRAGRGCRWCASDLRCGAERRAERPGACRGPPRRGGAVGREPFLQR</sequence>
<feature type="region of interest" description="Disordered" evidence="1">
    <location>
        <begin position="28"/>
        <end position="52"/>
    </location>
</feature>
<organism evidence="2 3">
    <name type="scientific">Streptomyces globisporus</name>
    <dbReference type="NCBI Taxonomy" id="1908"/>
    <lineage>
        <taxon>Bacteria</taxon>
        <taxon>Bacillati</taxon>
        <taxon>Actinomycetota</taxon>
        <taxon>Actinomycetes</taxon>
        <taxon>Kitasatosporales</taxon>
        <taxon>Streptomycetaceae</taxon>
        <taxon>Streptomyces</taxon>
    </lineage>
</organism>
<evidence type="ECO:0000313" key="3">
    <source>
        <dbReference type="Proteomes" id="UP001154015"/>
    </source>
</evidence>
<reference evidence="2" key="1">
    <citation type="submission" date="2022-03" db="EMBL/GenBank/DDBJ databases">
        <authorList>
            <person name="Leyn A S."/>
        </authorList>
    </citation>
    <scope>NUCLEOTIDE SEQUENCE</scope>
    <source>
        <strain evidence="2">Streptomyces globisporus 4-3</strain>
    </source>
</reference>
<accession>A0ABM9H6Z2</accession>
<protein>
    <submittedName>
        <fullName evidence="2">Uncharacterized protein</fullName>
    </submittedName>
</protein>
<name>A0ABM9H6Z2_STRGL</name>
<evidence type="ECO:0000256" key="1">
    <source>
        <dbReference type="SAM" id="MobiDB-lite"/>
    </source>
</evidence>